<evidence type="ECO:0008006" key="4">
    <source>
        <dbReference type="Google" id="ProtNLM"/>
    </source>
</evidence>
<protein>
    <recommendedName>
        <fullName evidence="4">CACTA en-spm transposon protein</fullName>
    </recommendedName>
</protein>
<dbReference type="Proteomes" id="UP000321947">
    <property type="component" value="Unassembled WGS sequence"/>
</dbReference>
<name>A0A5D3BF68_CUCMM</name>
<dbReference type="AlphaFoldDB" id="A0A5D3BF68"/>
<gene>
    <name evidence="2" type="ORF">E5676_scaffold23G00260</name>
</gene>
<evidence type="ECO:0000313" key="3">
    <source>
        <dbReference type="Proteomes" id="UP000321947"/>
    </source>
</evidence>
<feature type="region of interest" description="Disordered" evidence="1">
    <location>
        <begin position="210"/>
        <end position="233"/>
    </location>
</feature>
<proteinExistence type="predicted"/>
<organism evidence="2 3">
    <name type="scientific">Cucumis melo var. makuwa</name>
    <name type="common">Oriental melon</name>
    <dbReference type="NCBI Taxonomy" id="1194695"/>
    <lineage>
        <taxon>Eukaryota</taxon>
        <taxon>Viridiplantae</taxon>
        <taxon>Streptophyta</taxon>
        <taxon>Embryophyta</taxon>
        <taxon>Tracheophyta</taxon>
        <taxon>Spermatophyta</taxon>
        <taxon>Magnoliopsida</taxon>
        <taxon>eudicotyledons</taxon>
        <taxon>Gunneridae</taxon>
        <taxon>Pentapetalae</taxon>
        <taxon>rosids</taxon>
        <taxon>fabids</taxon>
        <taxon>Cucurbitales</taxon>
        <taxon>Cucurbitaceae</taxon>
        <taxon>Benincaseae</taxon>
        <taxon>Cucumis</taxon>
    </lineage>
</organism>
<dbReference type="EMBL" id="SSTD01019038">
    <property type="protein sequence ID" value="TYJ97095.1"/>
    <property type="molecule type" value="Genomic_DNA"/>
</dbReference>
<comment type="caution">
    <text evidence="2">The sequence shown here is derived from an EMBL/GenBank/DDBJ whole genome shotgun (WGS) entry which is preliminary data.</text>
</comment>
<sequence length="241" mass="27675">MASSRSLSQEKKRQIYWYILNNVNEMAEYRKKYLRLIRRQASSAVDLFKRHQRAFLDWFRVAACEFLHHGSSLHIPQRCLPVNLKHRRSLSSYIVISVPLFGPLSSIVVSHHVLPSLASLAMNASCRSPQCPSRVQLNHFLRELRKPPTRAGLARSNWKFRIVEFFQIKDNLDSTSTLSTMSQFSVSFDESYGLFDFNVNEFNTILGTSSVGDTSDASQPAAPTPKRRQHSKNLKLERYVA</sequence>
<accession>A0A5D3BF68</accession>
<reference evidence="2 3" key="1">
    <citation type="submission" date="2019-08" db="EMBL/GenBank/DDBJ databases">
        <title>Draft genome sequences of two oriental melons (Cucumis melo L. var makuwa).</title>
        <authorList>
            <person name="Kwon S.-Y."/>
        </authorList>
    </citation>
    <scope>NUCLEOTIDE SEQUENCE [LARGE SCALE GENOMIC DNA]</scope>
    <source>
        <strain evidence="3">cv. Chang Bougi</strain>
        <tissue evidence="2">Leaf</tissue>
    </source>
</reference>
<evidence type="ECO:0000313" key="2">
    <source>
        <dbReference type="EMBL" id="TYJ97095.1"/>
    </source>
</evidence>
<evidence type="ECO:0000256" key="1">
    <source>
        <dbReference type="SAM" id="MobiDB-lite"/>
    </source>
</evidence>